<dbReference type="GO" id="GO:0044183">
    <property type="term" value="F:protein folding chaperone"/>
    <property type="evidence" value="ECO:0007669"/>
    <property type="project" value="TreeGrafter"/>
</dbReference>
<keyword evidence="5 11" id="KW-0132">Cell division</keyword>
<evidence type="ECO:0000256" key="10">
    <source>
        <dbReference type="ARBA" id="ARBA00029986"/>
    </source>
</evidence>
<evidence type="ECO:0000313" key="15">
    <source>
        <dbReference type="EMBL" id="NDP47151.1"/>
    </source>
</evidence>
<evidence type="ECO:0000256" key="6">
    <source>
        <dbReference type="ARBA" id="ARBA00023110"/>
    </source>
</evidence>
<dbReference type="Pfam" id="PF05697">
    <property type="entry name" value="Trigger_N"/>
    <property type="match status" value="1"/>
</dbReference>
<reference evidence="15 16" key="1">
    <citation type="submission" date="2019-09" db="EMBL/GenBank/DDBJ databases">
        <title>H2 Metabolism Revealed by Metagenomic Analysis in Subglacial Sediment of East Antarctica.</title>
        <authorList>
            <person name="Yang Z."/>
            <person name="Zhang Y."/>
            <person name="Lv Y."/>
            <person name="Yan W."/>
            <person name="Xiao X."/>
            <person name="Sun B."/>
            <person name="Ma H."/>
        </authorList>
    </citation>
    <scope>NUCLEOTIDE SEQUENCE [LARGE SCALE GENOMIC DNA]</scope>
    <source>
        <strain evidence="15">Bin2_2</strain>
    </source>
</reference>
<dbReference type="Pfam" id="PF05698">
    <property type="entry name" value="Trigger_C"/>
    <property type="match status" value="1"/>
</dbReference>
<dbReference type="SUPFAM" id="SSF54534">
    <property type="entry name" value="FKBP-like"/>
    <property type="match status" value="1"/>
</dbReference>
<dbReference type="GO" id="GO:0051301">
    <property type="term" value="P:cell division"/>
    <property type="evidence" value="ECO:0007669"/>
    <property type="project" value="UniProtKB-KW"/>
</dbReference>
<dbReference type="EMBL" id="JAAFGW010000016">
    <property type="protein sequence ID" value="NDP47151.1"/>
    <property type="molecule type" value="Genomic_DNA"/>
</dbReference>
<dbReference type="Pfam" id="PF00254">
    <property type="entry name" value="FKBP_C"/>
    <property type="match status" value="1"/>
</dbReference>
<keyword evidence="6 11" id="KW-0697">Rotamase</keyword>
<proteinExistence type="inferred from homology"/>
<dbReference type="GO" id="GO:0003755">
    <property type="term" value="F:peptidyl-prolyl cis-trans isomerase activity"/>
    <property type="evidence" value="ECO:0007669"/>
    <property type="project" value="UniProtKB-UniRule"/>
</dbReference>
<dbReference type="GO" id="GO:0051083">
    <property type="term" value="P:'de novo' cotranslational protein folding"/>
    <property type="evidence" value="ECO:0007669"/>
    <property type="project" value="TreeGrafter"/>
</dbReference>
<keyword evidence="9 11" id="KW-0131">Cell cycle</keyword>
<evidence type="ECO:0000256" key="12">
    <source>
        <dbReference type="PROSITE-ProRule" id="PRU00277"/>
    </source>
</evidence>
<organism evidence="15 16">
    <name type="scientific">Sulfuriferula multivorans</name>
    <dbReference type="NCBI Taxonomy" id="1559896"/>
    <lineage>
        <taxon>Bacteria</taxon>
        <taxon>Pseudomonadati</taxon>
        <taxon>Pseudomonadota</taxon>
        <taxon>Betaproteobacteria</taxon>
        <taxon>Nitrosomonadales</taxon>
        <taxon>Sulfuricellaceae</taxon>
        <taxon>Sulfuriferula</taxon>
    </lineage>
</organism>
<evidence type="ECO:0000259" key="14">
    <source>
        <dbReference type="PROSITE" id="PS50059"/>
    </source>
</evidence>
<dbReference type="InterPro" id="IPR027304">
    <property type="entry name" value="Trigger_fact/SurA_dom_sf"/>
</dbReference>
<comment type="catalytic activity">
    <reaction evidence="1 11 12">
        <text>[protein]-peptidylproline (omega=180) = [protein]-peptidylproline (omega=0)</text>
        <dbReference type="Rhea" id="RHEA:16237"/>
        <dbReference type="Rhea" id="RHEA-COMP:10747"/>
        <dbReference type="Rhea" id="RHEA-COMP:10748"/>
        <dbReference type="ChEBI" id="CHEBI:83833"/>
        <dbReference type="ChEBI" id="CHEBI:83834"/>
        <dbReference type="EC" id="5.2.1.8"/>
    </reaction>
</comment>
<dbReference type="PANTHER" id="PTHR30560:SF3">
    <property type="entry name" value="TRIGGER FACTOR-LIKE PROTEIN TIG, CHLOROPLASTIC"/>
    <property type="match status" value="1"/>
</dbReference>
<evidence type="ECO:0000256" key="11">
    <source>
        <dbReference type="HAMAP-Rule" id="MF_00303"/>
    </source>
</evidence>
<evidence type="ECO:0000313" key="16">
    <source>
        <dbReference type="Proteomes" id="UP000483432"/>
    </source>
</evidence>
<keyword evidence="7 11" id="KW-0143">Chaperone</keyword>
<dbReference type="EC" id="5.2.1.8" evidence="3 11"/>
<dbReference type="InterPro" id="IPR001179">
    <property type="entry name" value="PPIase_FKBP_dom"/>
</dbReference>
<dbReference type="InterPro" id="IPR036611">
    <property type="entry name" value="Trigger_fac_ribosome-bd_sf"/>
</dbReference>
<dbReference type="GO" id="GO:0043022">
    <property type="term" value="F:ribosome binding"/>
    <property type="evidence" value="ECO:0007669"/>
    <property type="project" value="TreeGrafter"/>
</dbReference>
<evidence type="ECO:0000256" key="9">
    <source>
        <dbReference type="ARBA" id="ARBA00023306"/>
    </source>
</evidence>
<dbReference type="InterPro" id="IPR008881">
    <property type="entry name" value="Trigger_fac_ribosome-bd_bac"/>
</dbReference>
<dbReference type="PANTHER" id="PTHR30560">
    <property type="entry name" value="TRIGGER FACTOR CHAPERONE AND PEPTIDYL-PROLYL CIS/TRANS ISOMERASE"/>
    <property type="match status" value="1"/>
</dbReference>
<dbReference type="InterPro" id="IPR008880">
    <property type="entry name" value="Trigger_fac_C"/>
</dbReference>
<dbReference type="InterPro" id="IPR037041">
    <property type="entry name" value="Trigger_fac_C_sf"/>
</dbReference>
<evidence type="ECO:0000256" key="3">
    <source>
        <dbReference type="ARBA" id="ARBA00013194"/>
    </source>
</evidence>
<accession>A0A7C9K0D8</accession>
<dbReference type="GO" id="GO:0015031">
    <property type="term" value="P:protein transport"/>
    <property type="evidence" value="ECO:0007669"/>
    <property type="project" value="UniProtKB-UniRule"/>
</dbReference>
<dbReference type="Gene3D" id="3.30.70.1050">
    <property type="entry name" value="Trigger factor ribosome-binding domain"/>
    <property type="match status" value="1"/>
</dbReference>
<evidence type="ECO:0000256" key="2">
    <source>
        <dbReference type="ARBA" id="ARBA00005464"/>
    </source>
</evidence>
<dbReference type="HAMAP" id="MF_00303">
    <property type="entry name" value="Trigger_factor_Tig"/>
    <property type="match status" value="1"/>
</dbReference>
<evidence type="ECO:0000256" key="1">
    <source>
        <dbReference type="ARBA" id="ARBA00000971"/>
    </source>
</evidence>
<comment type="similarity">
    <text evidence="2 11 13">Belongs to the FKBP-type PPIase family. Tig subfamily.</text>
</comment>
<dbReference type="SUPFAM" id="SSF109998">
    <property type="entry name" value="Triger factor/SurA peptide-binding domain-like"/>
    <property type="match status" value="1"/>
</dbReference>
<keyword evidence="11" id="KW-0963">Cytoplasm</keyword>
<evidence type="ECO:0000256" key="7">
    <source>
        <dbReference type="ARBA" id="ARBA00023186"/>
    </source>
</evidence>
<dbReference type="AlphaFoldDB" id="A0A7C9K0D8"/>
<gene>
    <name evidence="11" type="primary">tig</name>
    <name evidence="15" type="ORF">GZ085_01940</name>
</gene>
<dbReference type="NCBIfam" id="TIGR00115">
    <property type="entry name" value="tig"/>
    <property type="match status" value="1"/>
</dbReference>
<comment type="function">
    <text evidence="11">Involved in protein export. Acts as a chaperone by maintaining the newly synthesized protein in an open conformation. Functions as a peptidyl-prolyl cis-trans isomerase.</text>
</comment>
<comment type="domain">
    <text evidence="11">Consists of 3 domains; the N-terminus binds the ribosome, the middle domain has PPIase activity, while the C-terminus has intrinsic chaperone activity on its own.</text>
</comment>
<dbReference type="Proteomes" id="UP000483432">
    <property type="component" value="Unassembled WGS sequence"/>
</dbReference>
<dbReference type="GO" id="GO:0043335">
    <property type="term" value="P:protein unfolding"/>
    <property type="evidence" value="ECO:0007669"/>
    <property type="project" value="TreeGrafter"/>
</dbReference>
<dbReference type="InterPro" id="IPR046357">
    <property type="entry name" value="PPIase_dom_sf"/>
</dbReference>
<evidence type="ECO:0000256" key="13">
    <source>
        <dbReference type="RuleBase" id="RU003914"/>
    </source>
</evidence>
<dbReference type="SUPFAM" id="SSF102735">
    <property type="entry name" value="Trigger factor ribosome-binding domain"/>
    <property type="match status" value="1"/>
</dbReference>
<evidence type="ECO:0000256" key="4">
    <source>
        <dbReference type="ARBA" id="ARBA00016902"/>
    </source>
</evidence>
<comment type="caution">
    <text evidence="15">The sequence shown here is derived from an EMBL/GenBank/DDBJ whole genome shotgun (WGS) entry which is preliminary data.</text>
</comment>
<dbReference type="PIRSF" id="PIRSF003095">
    <property type="entry name" value="Trigger_factor"/>
    <property type="match status" value="1"/>
</dbReference>
<dbReference type="PROSITE" id="PS50059">
    <property type="entry name" value="FKBP_PPIASE"/>
    <property type="match status" value="1"/>
</dbReference>
<evidence type="ECO:0000256" key="8">
    <source>
        <dbReference type="ARBA" id="ARBA00023235"/>
    </source>
</evidence>
<feature type="domain" description="PPIase FKBP-type" evidence="14">
    <location>
        <begin position="162"/>
        <end position="248"/>
    </location>
</feature>
<name>A0A7C9K0D8_9PROT</name>
<dbReference type="Gene3D" id="1.10.3120.10">
    <property type="entry name" value="Trigger factor, C-terminal domain"/>
    <property type="match status" value="1"/>
</dbReference>
<protein>
    <recommendedName>
        <fullName evidence="4 11">Trigger factor</fullName>
        <shortName evidence="11">TF</shortName>
        <ecNumber evidence="3 11">5.2.1.8</ecNumber>
    </recommendedName>
    <alternativeName>
        <fullName evidence="10 11">PPIase</fullName>
    </alternativeName>
</protein>
<sequence>MQANLEVLEGLARRLDISVPMDQLETEVQSRLKRLARNVKMDGFRPGKAPLGAVARQHGPGVRQEVLGETLQTRFGSAVQENQLKIAGYPRFEPKAGQTDTAEMTFSASFEVYPEVRIEDLGAGKISRSIVDLGDAEVMKTLEVLQKQRRTFEVVDKAAVEGDLLKFDYQGTVEGVAFEGGKGEDFAAVIGEGRLLKDFEQSLVGLKAGDNKGFDLTFPAEYAAKELAGKTAHFEVQVKDVQAPLLPPVDAEFAKALGVEDGNVETLKAEVKSNLEREVKRRVQTKLKEQTMELLLQKSTLDLPQSLVAMETDRLRSMTEADMQQRGVQTMKLSADMFTGQAERRVRLGLILAEIVQTNKLVAQPEQIRALILEQAQSYEEPEQVMQWYYQSPERMQEIESLALEENVVAWVAGQAQVEDVTTSFEELMGRA</sequence>
<dbReference type="InterPro" id="IPR005215">
    <property type="entry name" value="Trig_fac"/>
</dbReference>
<dbReference type="FunFam" id="3.10.50.40:FF:000001">
    <property type="entry name" value="Trigger factor"/>
    <property type="match status" value="1"/>
</dbReference>
<comment type="subcellular location">
    <subcellularLocation>
        <location evidence="11">Cytoplasm</location>
    </subcellularLocation>
    <text evidence="11">About half TF is bound to the ribosome near the polypeptide exit tunnel while the other half is free in the cytoplasm.</text>
</comment>
<dbReference type="GO" id="GO:0005737">
    <property type="term" value="C:cytoplasm"/>
    <property type="evidence" value="ECO:0007669"/>
    <property type="project" value="UniProtKB-SubCell"/>
</dbReference>
<dbReference type="Gene3D" id="3.10.50.40">
    <property type="match status" value="1"/>
</dbReference>
<evidence type="ECO:0000256" key="5">
    <source>
        <dbReference type="ARBA" id="ARBA00022618"/>
    </source>
</evidence>
<keyword evidence="8 11" id="KW-0413">Isomerase</keyword>